<keyword evidence="1" id="KW-1133">Transmembrane helix</keyword>
<sequence>MEFFRRLRHKIPTREQIHGNRWLSWLAPWLGHPRLWHWSRRGVAMGVALGVFFGLLIPVAQIPLSVGAAVVLRANVPAAAASTLVTNPITFGPVYFAAYRLGTWVTGDRLPAHAADPSTAQDIHADAGIWQRLQAMGKPLMIGLAILASLIGLTTYLVITLVWRWRTLARRRIEARHRWRNKTRRSD</sequence>
<organism evidence="3 4">
    <name type="scientific">Denitromonas iodatirespirans</name>
    <dbReference type="NCBI Taxonomy" id="2795389"/>
    <lineage>
        <taxon>Bacteria</taxon>
        <taxon>Pseudomonadati</taxon>
        <taxon>Pseudomonadota</taxon>
        <taxon>Betaproteobacteria</taxon>
        <taxon>Rhodocyclales</taxon>
        <taxon>Zoogloeaceae</taxon>
        <taxon>Denitromonas</taxon>
    </lineage>
</organism>
<reference evidence="4" key="1">
    <citation type="journal article" date="2022" name="ISME J.">
        <title>Genetic and phylogenetic analysis of dissimilatory iodate-reducing bacteria identifies potential niches across the world's oceans.</title>
        <authorList>
            <person name="Reyes-Umana V."/>
            <person name="Henning Z."/>
            <person name="Lee K."/>
            <person name="Barnum T.P."/>
            <person name="Coates J.D."/>
        </authorList>
    </citation>
    <scope>NUCLEOTIDE SEQUENCE [LARGE SCALE GENOMIC DNA]</scope>
    <source>
        <strain evidence="4">IR12</strain>
    </source>
</reference>
<dbReference type="Pfam" id="PF09835">
    <property type="entry name" value="DUF2062"/>
    <property type="match status" value="1"/>
</dbReference>
<keyword evidence="4" id="KW-1185">Reference proteome</keyword>
<comment type="caution">
    <text evidence="3">The sequence shown here is derived from an EMBL/GenBank/DDBJ whole genome shotgun (WGS) entry which is preliminary data.</text>
</comment>
<protein>
    <submittedName>
        <fullName evidence="3">DUF2062 domain-containing protein</fullName>
    </submittedName>
</protein>
<dbReference type="AlphaFoldDB" id="A0A944DCT4"/>
<evidence type="ECO:0000259" key="2">
    <source>
        <dbReference type="Pfam" id="PF09835"/>
    </source>
</evidence>
<feature type="transmembrane region" description="Helical" evidence="1">
    <location>
        <begin position="140"/>
        <end position="163"/>
    </location>
</feature>
<evidence type="ECO:0000313" key="4">
    <source>
        <dbReference type="Proteomes" id="UP000694660"/>
    </source>
</evidence>
<dbReference type="RefSeq" id="WP_214364045.1">
    <property type="nucleotide sequence ID" value="NZ_JAEKFT010000054.1"/>
</dbReference>
<keyword evidence="1" id="KW-0812">Transmembrane</keyword>
<accession>A0A944DCT4</accession>
<dbReference type="InterPro" id="IPR018639">
    <property type="entry name" value="DUF2062"/>
</dbReference>
<name>A0A944DCT4_DENI1</name>
<feature type="domain" description="DUF2062" evidence="2">
    <location>
        <begin position="24"/>
        <end position="171"/>
    </location>
</feature>
<dbReference type="Proteomes" id="UP000694660">
    <property type="component" value="Unassembled WGS sequence"/>
</dbReference>
<gene>
    <name evidence="3" type="ORF">I8J34_23345</name>
</gene>
<dbReference type="PANTHER" id="PTHR40547:SF1">
    <property type="entry name" value="SLL0298 PROTEIN"/>
    <property type="match status" value="1"/>
</dbReference>
<keyword evidence="1" id="KW-0472">Membrane</keyword>
<dbReference type="PANTHER" id="PTHR40547">
    <property type="entry name" value="SLL0298 PROTEIN"/>
    <property type="match status" value="1"/>
</dbReference>
<evidence type="ECO:0000256" key="1">
    <source>
        <dbReference type="SAM" id="Phobius"/>
    </source>
</evidence>
<dbReference type="EMBL" id="JAEKFT010000054">
    <property type="protein sequence ID" value="MBT0964124.1"/>
    <property type="molecule type" value="Genomic_DNA"/>
</dbReference>
<feature type="transmembrane region" description="Helical" evidence="1">
    <location>
        <begin position="43"/>
        <end position="64"/>
    </location>
</feature>
<proteinExistence type="predicted"/>
<evidence type="ECO:0000313" key="3">
    <source>
        <dbReference type="EMBL" id="MBT0964124.1"/>
    </source>
</evidence>